<evidence type="ECO:0000313" key="2">
    <source>
        <dbReference type="EMBL" id="TWU70586.1"/>
    </source>
</evidence>
<dbReference type="Gene3D" id="1.10.510.10">
    <property type="entry name" value="Transferase(Phosphotransferase) domain 1"/>
    <property type="match status" value="2"/>
</dbReference>
<evidence type="ECO:0000259" key="1">
    <source>
        <dbReference type="PROSITE" id="PS50011"/>
    </source>
</evidence>
<dbReference type="InterPro" id="IPR001245">
    <property type="entry name" value="Ser-Thr/Tyr_kinase_cat_dom"/>
</dbReference>
<accession>A0A5C6G461</accession>
<feature type="domain" description="Protein kinase" evidence="1">
    <location>
        <begin position="53"/>
        <end position="371"/>
    </location>
</feature>
<proteinExistence type="predicted"/>
<dbReference type="InterPro" id="IPR000719">
    <property type="entry name" value="Prot_kinase_dom"/>
</dbReference>
<dbReference type="SUPFAM" id="SSF56112">
    <property type="entry name" value="Protein kinase-like (PK-like)"/>
    <property type="match status" value="1"/>
</dbReference>
<dbReference type="PANTHER" id="PTHR44167">
    <property type="entry name" value="OVARIAN-SPECIFIC SERINE/THREONINE-PROTEIN KINASE LOK-RELATED"/>
    <property type="match status" value="1"/>
</dbReference>
<dbReference type="GO" id="GO:0005737">
    <property type="term" value="C:cytoplasm"/>
    <property type="evidence" value="ECO:0007669"/>
    <property type="project" value="TreeGrafter"/>
</dbReference>
<dbReference type="InterPro" id="IPR011009">
    <property type="entry name" value="Kinase-like_dom_sf"/>
</dbReference>
<dbReference type="GO" id="GO:0005524">
    <property type="term" value="F:ATP binding"/>
    <property type="evidence" value="ECO:0007669"/>
    <property type="project" value="InterPro"/>
</dbReference>
<evidence type="ECO:0000313" key="3">
    <source>
        <dbReference type="Proteomes" id="UP000317257"/>
    </source>
</evidence>
<reference evidence="3" key="1">
    <citation type="submission" date="2018-12" db="EMBL/GenBank/DDBJ databases">
        <title>The complete genome of Metarhizium rileyi, a key fungal pathogen of Lepidoptera.</title>
        <authorList>
            <person name="Binneck E."/>
            <person name="Lastra C.C.L."/>
            <person name="Sosa-Gomez D.R."/>
        </authorList>
    </citation>
    <scope>NUCLEOTIDE SEQUENCE [LARGE SCALE GENOMIC DNA]</scope>
    <source>
        <strain evidence="3">Cep018-CH2</strain>
    </source>
</reference>
<protein>
    <recommendedName>
        <fullName evidence="1">Protein kinase domain-containing protein</fullName>
    </recommendedName>
</protein>
<gene>
    <name evidence="2" type="ORF">ED733_001157</name>
</gene>
<dbReference type="GO" id="GO:0044773">
    <property type="term" value="P:mitotic DNA damage checkpoint signaling"/>
    <property type="evidence" value="ECO:0007669"/>
    <property type="project" value="TreeGrafter"/>
</dbReference>
<dbReference type="AlphaFoldDB" id="A0A5C6G461"/>
<dbReference type="GO" id="GO:0004674">
    <property type="term" value="F:protein serine/threonine kinase activity"/>
    <property type="evidence" value="ECO:0007669"/>
    <property type="project" value="TreeGrafter"/>
</dbReference>
<dbReference type="PROSITE" id="PS50011">
    <property type="entry name" value="PROTEIN_KINASE_DOM"/>
    <property type="match status" value="1"/>
</dbReference>
<sequence>MKRVISRRPLAWLYRHYKDMTDGTQYWRDQYLLERWADSEQPVVYYKQELNGYKLLKRLGDWCWLARNTQNSEVLTIKFLGRKENEQVKRELEINTLLQEECQSHHVCTIKDSFALKHHLAQDDPRYRDVSFSVIAYPPTGTDFQMIQTSLARINSPLPLDVERRVQCIKEIVQGVTELHKLNIVHADIHPGNVALPAPPHKDIEALLKEQPVKQSVERKDGTPTPDCLPKFVFKPEDLGFGNGTCRIMDFGFSFQHKKGATYKADSFSQGAVKAIEFLTSETTAHPFKVDSWYMGQLIYYILTDGSNFMDPHPSNLPSHFRDRVAELVNGNDEFFNCLPTKYQLLFKPIILQLMHHDPIQRLSIKDVKVE</sequence>
<comment type="caution">
    <text evidence="2">The sequence shown here is derived from an EMBL/GenBank/DDBJ whole genome shotgun (WGS) entry which is preliminary data.</text>
</comment>
<dbReference type="Proteomes" id="UP000317257">
    <property type="component" value="Unassembled WGS sequence"/>
</dbReference>
<dbReference type="SMART" id="SM00220">
    <property type="entry name" value="S_TKc"/>
    <property type="match status" value="1"/>
</dbReference>
<dbReference type="PANTHER" id="PTHR44167:SF25">
    <property type="entry name" value="PROTEIN KINASE DOMAIN CONTAINING PROTEIN"/>
    <property type="match status" value="1"/>
</dbReference>
<dbReference type="EMBL" id="SBHS01000072">
    <property type="protein sequence ID" value="TWU70586.1"/>
    <property type="molecule type" value="Genomic_DNA"/>
</dbReference>
<dbReference type="Pfam" id="PF07714">
    <property type="entry name" value="PK_Tyr_Ser-Thr"/>
    <property type="match status" value="1"/>
</dbReference>
<organism evidence="2 3">
    <name type="scientific">Metarhizium rileyi (strain RCEF 4871)</name>
    <name type="common">Nomuraea rileyi</name>
    <dbReference type="NCBI Taxonomy" id="1649241"/>
    <lineage>
        <taxon>Eukaryota</taxon>
        <taxon>Fungi</taxon>
        <taxon>Dikarya</taxon>
        <taxon>Ascomycota</taxon>
        <taxon>Pezizomycotina</taxon>
        <taxon>Sordariomycetes</taxon>
        <taxon>Hypocreomycetidae</taxon>
        <taxon>Hypocreales</taxon>
        <taxon>Clavicipitaceae</taxon>
        <taxon>Metarhizium</taxon>
    </lineage>
</organism>
<dbReference type="GO" id="GO:0005634">
    <property type="term" value="C:nucleus"/>
    <property type="evidence" value="ECO:0007669"/>
    <property type="project" value="TreeGrafter"/>
</dbReference>
<name>A0A5C6G461_METRR</name>